<dbReference type="AlphaFoldDB" id="A0A0D0CZ06"/>
<dbReference type="InParanoid" id="A0A0D0CZ06"/>
<evidence type="ECO:0000313" key="2">
    <source>
        <dbReference type="Proteomes" id="UP000054538"/>
    </source>
</evidence>
<feature type="non-terminal residue" evidence="1">
    <location>
        <position position="1"/>
    </location>
</feature>
<reference evidence="1 2" key="1">
    <citation type="submission" date="2014-04" db="EMBL/GenBank/DDBJ databases">
        <authorList>
            <consortium name="DOE Joint Genome Institute"/>
            <person name="Kuo A."/>
            <person name="Kohler A."/>
            <person name="Jargeat P."/>
            <person name="Nagy L.G."/>
            <person name="Floudas D."/>
            <person name="Copeland A."/>
            <person name="Barry K.W."/>
            <person name="Cichocki N."/>
            <person name="Veneault-Fourrey C."/>
            <person name="LaButti K."/>
            <person name="Lindquist E.A."/>
            <person name="Lipzen A."/>
            <person name="Lundell T."/>
            <person name="Morin E."/>
            <person name="Murat C."/>
            <person name="Sun H."/>
            <person name="Tunlid A."/>
            <person name="Henrissat B."/>
            <person name="Grigoriev I.V."/>
            <person name="Hibbett D.S."/>
            <person name="Martin F."/>
            <person name="Nordberg H.P."/>
            <person name="Cantor M.N."/>
            <person name="Hua S.X."/>
        </authorList>
    </citation>
    <scope>NUCLEOTIDE SEQUENCE [LARGE SCALE GENOMIC DNA]</scope>
    <source>
        <strain evidence="1 2">Ve08.2h10</strain>
    </source>
</reference>
<dbReference type="EMBL" id="KN830504">
    <property type="protein sequence ID" value="KIK72729.1"/>
    <property type="molecule type" value="Genomic_DNA"/>
</dbReference>
<dbReference type="Proteomes" id="UP000054538">
    <property type="component" value="Unassembled WGS sequence"/>
</dbReference>
<evidence type="ECO:0008006" key="3">
    <source>
        <dbReference type="Google" id="ProtNLM"/>
    </source>
</evidence>
<organism evidence="1 2">
    <name type="scientific">Paxillus rubicundulus Ve08.2h10</name>
    <dbReference type="NCBI Taxonomy" id="930991"/>
    <lineage>
        <taxon>Eukaryota</taxon>
        <taxon>Fungi</taxon>
        <taxon>Dikarya</taxon>
        <taxon>Basidiomycota</taxon>
        <taxon>Agaricomycotina</taxon>
        <taxon>Agaricomycetes</taxon>
        <taxon>Agaricomycetidae</taxon>
        <taxon>Boletales</taxon>
        <taxon>Paxilineae</taxon>
        <taxon>Paxillaceae</taxon>
        <taxon>Paxillus</taxon>
    </lineage>
</organism>
<name>A0A0D0CZ06_9AGAM</name>
<evidence type="ECO:0000313" key="1">
    <source>
        <dbReference type="EMBL" id="KIK72729.1"/>
    </source>
</evidence>
<sequence>ASQLHLLTHFADHHLHLFWKKLHVDPLIFHDILDQISDHLIFQNQSNNKQLPVVIQLVIFLNHAGHYGKASCPEDIAQWAGVSIGTVINCMNCVMAAILNQYDEFIYMPLAHSKEMWCAWEYTKSWTCCSWRNRVFAVDGSAINLFAKPGRYAQWICLSRDRDCTRSCNTDSS</sequence>
<dbReference type="OrthoDB" id="2687688at2759"/>
<accession>A0A0D0CZ06</accession>
<gene>
    <name evidence="1" type="ORF">PAXRUDRAFT_180025</name>
</gene>
<proteinExistence type="predicted"/>
<dbReference type="HOGENOM" id="CLU_018552_1_3_1"/>
<keyword evidence="2" id="KW-1185">Reference proteome</keyword>
<protein>
    <recommendedName>
        <fullName evidence="3">DDE Tnp4 domain-containing protein</fullName>
    </recommendedName>
</protein>
<reference evidence="2" key="2">
    <citation type="submission" date="2015-01" db="EMBL/GenBank/DDBJ databases">
        <title>Evolutionary Origins and Diversification of the Mycorrhizal Mutualists.</title>
        <authorList>
            <consortium name="DOE Joint Genome Institute"/>
            <consortium name="Mycorrhizal Genomics Consortium"/>
            <person name="Kohler A."/>
            <person name="Kuo A."/>
            <person name="Nagy L.G."/>
            <person name="Floudas D."/>
            <person name="Copeland A."/>
            <person name="Barry K.W."/>
            <person name="Cichocki N."/>
            <person name="Veneault-Fourrey C."/>
            <person name="LaButti K."/>
            <person name="Lindquist E.A."/>
            <person name="Lipzen A."/>
            <person name="Lundell T."/>
            <person name="Morin E."/>
            <person name="Murat C."/>
            <person name="Riley R."/>
            <person name="Ohm R."/>
            <person name="Sun H."/>
            <person name="Tunlid A."/>
            <person name="Henrissat B."/>
            <person name="Grigoriev I.V."/>
            <person name="Hibbett D.S."/>
            <person name="Martin F."/>
        </authorList>
    </citation>
    <scope>NUCLEOTIDE SEQUENCE [LARGE SCALE GENOMIC DNA]</scope>
    <source>
        <strain evidence="2">Ve08.2h10</strain>
    </source>
</reference>